<evidence type="ECO:0000256" key="6">
    <source>
        <dbReference type="ARBA" id="ARBA00023004"/>
    </source>
</evidence>
<dbReference type="AlphaFoldDB" id="A0A940DJK6"/>
<sequence length="991" mass="109167">MRHRHDTHAGLRGLEAEFKGEIHTDLLTRTAYATDASAYMEMPEAVVYPEDEADVRALVRYAARHGKSVIPRCAGTSIAGQVVGAGIVADVSRRMNGILEVNATERWVRVQPGVVLDELNIALRPYGLFFAPEASTSNRCCIGGMAGNNACGAHSLRYGSTRDHIIAMRTVLAYGSVAVFSGMDAETVRRKAAEPTLEGRIYKGIIDLLSSPHVRDTLRHEAPDISLRRRNNGYALDLLTYCGLFDPASTGRLNLCKLLAGSEGTLAFATELTLHLEPLPPAEQGVVCVHCRSLDEAFRANLIALRHNPTAVELMDNNIISLSRRNITQRANSMFVVGDPAAILIVEFAEATPEALAAKADALQREMESNGYGYAFPLLRGEESRRVWSLRKAGLGLLSNMPGDAKPVSVIEDTAVPPERLPDYMNEFRAMLSSMGLSCVYHAHIGTGELHTRPVINMKSDEGRRLFRRVATETARLVKKYRGSLSGEHGDGRLRGEFIPMMFGEEVYGWFRDIKRLFDPRGTLNPGKITDTPPMDSALRYVQSALPSGTETYFDFSGQEWIQAVEQCSGAADCRKSRLFSGAMCPAYRATGDELFSTRARANIMRAVLHGSDPGIFNDRGLLRLLSECLSCKACASECPSGVDMARLKAEYLQHHYDAHGTPLAARLTASLPGLLRVAAKTPHLYNLMASNDLTSTLIKLAAGFAHERTLPRMAGITLRRWFAAQPPRTSVRKVHLFVDEFTDHTDVAAGQDFIRLLWALGYEVILPSHVESGRTAVSAGMLKKARETARRNIALLSGRITSDAPLVGLEPGALLTLRDEYPALAGSEWRGRAESLASNTLLYDEFIMREAHAGRIAPEQFTDRECHILLHGHCHQRSLASVRPSQEMLSLPVNYHCTMMDTGCCGMAGAFGYQKSHYRLSMEIGRPLFDRINAADSRTLIAATGTSCRQQIKDGTGRTALHPVQILYDALDPKRSLELIPFQRRRIDLQ</sequence>
<feature type="domain" description="FAD-binding PCMH-type" evidence="8">
    <location>
        <begin position="39"/>
        <end position="279"/>
    </location>
</feature>
<dbReference type="PANTHER" id="PTHR11748:SF119">
    <property type="entry name" value="D-2-HYDROXYGLUTARATE DEHYDROGENASE"/>
    <property type="match status" value="1"/>
</dbReference>
<dbReference type="EMBL" id="JADIMV010000069">
    <property type="protein sequence ID" value="MBO8439818.1"/>
    <property type="molecule type" value="Genomic_DNA"/>
</dbReference>
<protein>
    <submittedName>
        <fullName evidence="9">FAD-binding protein</fullName>
    </submittedName>
</protein>
<keyword evidence="2" id="KW-0285">Flavoprotein</keyword>
<evidence type="ECO:0000256" key="3">
    <source>
        <dbReference type="ARBA" id="ARBA00022723"/>
    </source>
</evidence>
<dbReference type="Pfam" id="PF02913">
    <property type="entry name" value="FAD-oxidase_C"/>
    <property type="match status" value="1"/>
</dbReference>
<reference evidence="9" key="1">
    <citation type="submission" date="2020-10" db="EMBL/GenBank/DDBJ databases">
        <authorList>
            <person name="Gilroy R."/>
        </authorList>
    </citation>
    <scope>NUCLEOTIDE SEQUENCE</scope>
    <source>
        <strain evidence="9">3924</strain>
    </source>
</reference>
<dbReference type="GO" id="GO:0004458">
    <property type="term" value="F:D-lactate dehydrogenase (cytochrome) activity"/>
    <property type="evidence" value="ECO:0007669"/>
    <property type="project" value="TreeGrafter"/>
</dbReference>
<dbReference type="SUPFAM" id="SSF55103">
    <property type="entry name" value="FAD-linked oxidases, C-terminal domain"/>
    <property type="match status" value="1"/>
</dbReference>
<evidence type="ECO:0000256" key="1">
    <source>
        <dbReference type="ARBA" id="ARBA00001974"/>
    </source>
</evidence>
<dbReference type="SUPFAM" id="SSF46548">
    <property type="entry name" value="alpha-helical ferredoxin"/>
    <property type="match status" value="1"/>
</dbReference>
<evidence type="ECO:0000256" key="7">
    <source>
        <dbReference type="ARBA" id="ARBA00023014"/>
    </source>
</evidence>
<evidence type="ECO:0000313" key="10">
    <source>
        <dbReference type="Proteomes" id="UP000712007"/>
    </source>
</evidence>
<dbReference type="GO" id="GO:0051536">
    <property type="term" value="F:iron-sulfur cluster binding"/>
    <property type="evidence" value="ECO:0007669"/>
    <property type="project" value="UniProtKB-KW"/>
</dbReference>
<dbReference type="InterPro" id="IPR006094">
    <property type="entry name" value="Oxid_FAD_bind_N"/>
</dbReference>
<dbReference type="InterPro" id="IPR017896">
    <property type="entry name" value="4Fe4S_Fe-S-bd"/>
</dbReference>
<evidence type="ECO:0000256" key="5">
    <source>
        <dbReference type="ARBA" id="ARBA00023002"/>
    </source>
</evidence>
<dbReference type="Pfam" id="PF01565">
    <property type="entry name" value="FAD_binding_4"/>
    <property type="match status" value="1"/>
</dbReference>
<dbReference type="PROSITE" id="PS51387">
    <property type="entry name" value="FAD_PCMH"/>
    <property type="match status" value="1"/>
</dbReference>
<dbReference type="Gene3D" id="1.10.45.10">
    <property type="entry name" value="Vanillyl-alcohol Oxidase, Chain A, domain 4"/>
    <property type="match status" value="1"/>
</dbReference>
<dbReference type="InterPro" id="IPR016166">
    <property type="entry name" value="FAD-bd_PCMH"/>
</dbReference>
<dbReference type="GO" id="GO:1903457">
    <property type="term" value="P:lactate catabolic process"/>
    <property type="evidence" value="ECO:0007669"/>
    <property type="project" value="TreeGrafter"/>
</dbReference>
<proteinExistence type="predicted"/>
<dbReference type="PANTHER" id="PTHR11748">
    <property type="entry name" value="D-LACTATE DEHYDROGENASE"/>
    <property type="match status" value="1"/>
</dbReference>
<reference evidence="9" key="2">
    <citation type="journal article" date="2021" name="PeerJ">
        <title>Extensive microbial diversity within the chicken gut microbiome revealed by metagenomics and culture.</title>
        <authorList>
            <person name="Gilroy R."/>
            <person name="Ravi A."/>
            <person name="Getino M."/>
            <person name="Pursley I."/>
            <person name="Horton D.L."/>
            <person name="Alikhan N.F."/>
            <person name="Baker D."/>
            <person name="Gharbi K."/>
            <person name="Hall N."/>
            <person name="Watson M."/>
            <person name="Adriaenssens E.M."/>
            <person name="Foster-Nyarko E."/>
            <person name="Jarju S."/>
            <person name="Secka A."/>
            <person name="Antonio M."/>
            <person name="Oren A."/>
            <person name="Chaudhuri R.R."/>
            <person name="La Ragione R."/>
            <person name="Hildebrand F."/>
            <person name="Pallen M.J."/>
        </authorList>
    </citation>
    <scope>NUCLEOTIDE SEQUENCE</scope>
    <source>
        <strain evidence="9">3924</strain>
    </source>
</reference>
<keyword evidence="7" id="KW-0411">Iron-sulfur</keyword>
<accession>A0A940DJK6</accession>
<dbReference type="InterPro" id="IPR016169">
    <property type="entry name" value="FAD-bd_PCMH_sub2"/>
</dbReference>
<dbReference type="Proteomes" id="UP000712007">
    <property type="component" value="Unassembled WGS sequence"/>
</dbReference>
<dbReference type="PROSITE" id="PS00198">
    <property type="entry name" value="4FE4S_FER_1"/>
    <property type="match status" value="1"/>
</dbReference>
<evidence type="ECO:0000259" key="8">
    <source>
        <dbReference type="PROSITE" id="PS51387"/>
    </source>
</evidence>
<evidence type="ECO:0000256" key="4">
    <source>
        <dbReference type="ARBA" id="ARBA00022827"/>
    </source>
</evidence>
<dbReference type="InterPro" id="IPR036318">
    <property type="entry name" value="FAD-bd_PCMH-like_sf"/>
</dbReference>
<name>A0A940DJK6_9BACT</name>
<comment type="caution">
    <text evidence="9">The sequence shown here is derived from an EMBL/GenBank/DDBJ whole genome shotgun (WGS) entry which is preliminary data.</text>
</comment>
<dbReference type="Gene3D" id="3.30.70.2740">
    <property type="match status" value="1"/>
</dbReference>
<evidence type="ECO:0000313" key="9">
    <source>
        <dbReference type="EMBL" id="MBO8439818.1"/>
    </source>
</evidence>
<dbReference type="Gene3D" id="1.10.1060.10">
    <property type="entry name" value="Alpha-helical ferredoxin"/>
    <property type="match status" value="1"/>
</dbReference>
<dbReference type="InterPro" id="IPR016164">
    <property type="entry name" value="FAD-linked_Oxase-like_C"/>
</dbReference>
<dbReference type="GO" id="GO:0008720">
    <property type="term" value="F:D-lactate dehydrogenase (NAD+) activity"/>
    <property type="evidence" value="ECO:0007669"/>
    <property type="project" value="TreeGrafter"/>
</dbReference>
<dbReference type="GO" id="GO:0046872">
    <property type="term" value="F:metal ion binding"/>
    <property type="evidence" value="ECO:0007669"/>
    <property type="project" value="UniProtKB-KW"/>
</dbReference>
<dbReference type="Gene3D" id="3.30.465.10">
    <property type="match status" value="1"/>
</dbReference>
<keyword evidence="6" id="KW-0408">Iron</keyword>
<keyword evidence="4" id="KW-0274">FAD</keyword>
<dbReference type="InterPro" id="IPR016171">
    <property type="entry name" value="Vanillyl_alc_oxidase_C-sub2"/>
</dbReference>
<dbReference type="InterPro" id="IPR017900">
    <property type="entry name" value="4Fe4S_Fe_S_CS"/>
</dbReference>
<dbReference type="InterPro" id="IPR004113">
    <property type="entry name" value="FAD-bd_oxidored_4_C"/>
</dbReference>
<organism evidence="9 10">
    <name type="scientific">Candidatus Aphodosoma intestinipullorum</name>
    <dbReference type="NCBI Taxonomy" id="2840674"/>
    <lineage>
        <taxon>Bacteria</taxon>
        <taxon>Pseudomonadati</taxon>
        <taxon>Bacteroidota</taxon>
        <taxon>Bacteroidia</taxon>
        <taxon>Bacteroidales</taxon>
        <taxon>Candidatus Aphodosoma</taxon>
    </lineage>
</organism>
<gene>
    <name evidence="9" type="ORF">IAC51_04120</name>
</gene>
<comment type="cofactor">
    <cofactor evidence="1">
        <name>FAD</name>
        <dbReference type="ChEBI" id="CHEBI:57692"/>
    </cofactor>
</comment>
<dbReference type="SUPFAM" id="SSF56176">
    <property type="entry name" value="FAD-binding/transporter-associated domain-like"/>
    <property type="match status" value="1"/>
</dbReference>
<dbReference type="GO" id="GO:0071949">
    <property type="term" value="F:FAD binding"/>
    <property type="evidence" value="ECO:0007669"/>
    <property type="project" value="InterPro"/>
</dbReference>
<dbReference type="InterPro" id="IPR009051">
    <property type="entry name" value="Helical_ferredxn"/>
</dbReference>
<keyword evidence="5" id="KW-0560">Oxidoreductase</keyword>
<evidence type="ECO:0000256" key="2">
    <source>
        <dbReference type="ARBA" id="ARBA00022630"/>
    </source>
</evidence>
<dbReference type="Pfam" id="PF13183">
    <property type="entry name" value="Fer4_8"/>
    <property type="match status" value="1"/>
</dbReference>
<keyword evidence="3" id="KW-0479">Metal-binding</keyword>